<dbReference type="Proteomes" id="UP000054538">
    <property type="component" value="Unassembled WGS sequence"/>
</dbReference>
<reference evidence="3" key="2">
    <citation type="submission" date="2015-01" db="EMBL/GenBank/DDBJ databases">
        <title>Evolutionary Origins and Diversification of the Mycorrhizal Mutualists.</title>
        <authorList>
            <consortium name="DOE Joint Genome Institute"/>
            <consortium name="Mycorrhizal Genomics Consortium"/>
            <person name="Kohler A."/>
            <person name="Kuo A."/>
            <person name="Nagy L.G."/>
            <person name="Floudas D."/>
            <person name="Copeland A."/>
            <person name="Barry K.W."/>
            <person name="Cichocki N."/>
            <person name="Veneault-Fourrey C."/>
            <person name="LaButti K."/>
            <person name="Lindquist E.A."/>
            <person name="Lipzen A."/>
            <person name="Lundell T."/>
            <person name="Morin E."/>
            <person name="Murat C."/>
            <person name="Riley R."/>
            <person name="Ohm R."/>
            <person name="Sun H."/>
            <person name="Tunlid A."/>
            <person name="Henrissat B."/>
            <person name="Grigoriev I.V."/>
            <person name="Hibbett D.S."/>
            <person name="Martin F."/>
        </authorList>
    </citation>
    <scope>NUCLEOTIDE SEQUENCE [LARGE SCALE GENOMIC DNA]</scope>
    <source>
        <strain evidence="3">Ve08.2h10</strain>
    </source>
</reference>
<evidence type="ECO:0000313" key="3">
    <source>
        <dbReference type="Proteomes" id="UP000054538"/>
    </source>
</evidence>
<proteinExistence type="predicted"/>
<accession>A0A0D0CWF3</accession>
<evidence type="ECO:0000256" key="1">
    <source>
        <dbReference type="SAM" id="MobiDB-lite"/>
    </source>
</evidence>
<reference evidence="2 3" key="1">
    <citation type="submission" date="2014-04" db="EMBL/GenBank/DDBJ databases">
        <authorList>
            <consortium name="DOE Joint Genome Institute"/>
            <person name="Kuo A."/>
            <person name="Kohler A."/>
            <person name="Jargeat P."/>
            <person name="Nagy L.G."/>
            <person name="Floudas D."/>
            <person name="Copeland A."/>
            <person name="Barry K.W."/>
            <person name="Cichocki N."/>
            <person name="Veneault-Fourrey C."/>
            <person name="LaButti K."/>
            <person name="Lindquist E.A."/>
            <person name="Lipzen A."/>
            <person name="Lundell T."/>
            <person name="Morin E."/>
            <person name="Murat C."/>
            <person name="Sun H."/>
            <person name="Tunlid A."/>
            <person name="Henrissat B."/>
            <person name="Grigoriev I.V."/>
            <person name="Hibbett D.S."/>
            <person name="Martin F."/>
            <person name="Nordberg H.P."/>
            <person name="Cantor M.N."/>
            <person name="Hua S.X."/>
        </authorList>
    </citation>
    <scope>NUCLEOTIDE SEQUENCE [LARGE SCALE GENOMIC DNA]</scope>
    <source>
        <strain evidence="2 3">Ve08.2h10</strain>
    </source>
</reference>
<dbReference type="EMBL" id="KN825539">
    <property type="protein sequence ID" value="KIK87957.1"/>
    <property type="molecule type" value="Genomic_DNA"/>
</dbReference>
<dbReference type="AlphaFoldDB" id="A0A0D0CWF3"/>
<gene>
    <name evidence="2" type="ORF">PAXRUDRAFT_14425</name>
</gene>
<feature type="compositionally biased region" description="Basic and acidic residues" evidence="1">
    <location>
        <begin position="42"/>
        <end position="63"/>
    </location>
</feature>
<name>A0A0D0CWF3_9AGAM</name>
<evidence type="ECO:0000313" key="2">
    <source>
        <dbReference type="EMBL" id="KIK87957.1"/>
    </source>
</evidence>
<organism evidence="2 3">
    <name type="scientific">Paxillus rubicundulus Ve08.2h10</name>
    <dbReference type="NCBI Taxonomy" id="930991"/>
    <lineage>
        <taxon>Eukaryota</taxon>
        <taxon>Fungi</taxon>
        <taxon>Dikarya</taxon>
        <taxon>Basidiomycota</taxon>
        <taxon>Agaricomycotina</taxon>
        <taxon>Agaricomycetes</taxon>
        <taxon>Agaricomycetidae</taxon>
        <taxon>Boletales</taxon>
        <taxon>Paxilineae</taxon>
        <taxon>Paxillaceae</taxon>
        <taxon>Paxillus</taxon>
    </lineage>
</organism>
<dbReference type="InParanoid" id="A0A0D0CWF3"/>
<feature type="region of interest" description="Disordered" evidence="1">
    <location>
        <begin position="35"/>
        <end position="63"/>
    </location>
</feature>
<keyword evidence="3" id="KW-1185">Reference proteome</keyword>
<sequence>MPIDDFNITHEQAAQRLTNIWQAQNLIERQEWDLQQEEDDEANRQDQERRQQQEEERQRLLEEEQELARQEEWKKNRNKFLPYNKVPISSAILKLLSALAICKLKKGDYVEMHHFTNKGLAEAEASSCSLNNDAFALMKDNNGHHSFIPITAAKAKETIIPDKDLTWAEIDKAAPVYS</sequence>
<dbReference type="HOGENOM" id="CLU_052398_0_2_1"/>
<protein>
    <submittedName>
        <fullName evidence="2">Uncharacterized protein</fullName>
    </submittedName>
</protein>